<dbReference type="Proteomes" id="UP000777482">
    <property type="component" value="Unassembled WGS sequence"/>
</dbReference>
<evidence type="ECO:0000256" key="7">
    <source>
        <dbReference type="SAM" id="SignalP"/>
    </source>
</evidence>
<dbReference type="Pfam" id="PF26410">
    <property type="entry name" value="GH5_mannosidase"/>
    <property type="match status" value="1"/>
</dbReference>
<feature type="active site" evidence="5">
    <location>
        <position position="127"/>
    </location>
</feature>
<feature type="chain" id="PRO_5040405759" description="Peptidase A1 domain-containing protein" evidence="7">
    <location>
        <begin position="26"/>
        <end position="1151"/>
    </location>
</feature>
<dbReference type="InterPro" id="IPR017853">
    <property type="entry name" value="GH"/>
</dbReference>
<dbReference type="PRINTS" id="PR00792">
    <property type="entry name" value="PEPSIN"/>
</dbReference>
<evidence type="ECO:0000256" key="1">
    <source>
        <dbReference type="ARBA" id="ARBA00005641"/>
    </source>
</evidence>
<comment type="similarity">
    <text evidence="2">Belongs to the peptidase A1 family.</text>
</comment>
<accession>A0A9P6VXV1</accession>
<dbReference type="InterPro" id="IPR001547">
    <property type="entry name" value="Glyco_hydro_5"/>
</dbReference>
<comment type="similarity">
    <text evidence="1">Belongs to the glycosyl hydrolase 5 (cellulase A) family.</text>
</comment>
<dbReference type="AlphaFoldDB" id="A0A9P6VXV1"/>
<keyword evidence="6" id="KW-1015">Disulfide bond</keyword>
<evidence type="ECO:0000259" key="8">
    <source>
        <dbReference type="PROSITE" id="PS51767"/>
    </source>
</evidence>
<dbReference type="InterPro" id="IPR001461">
    <property type="entry name" value="Aspartic_peptidase_A1"/>
</dbReference>
<dbReference type="Gene3D" id="2.40.70.10">
    <property type="entry name" value="Acid Proteases"/>
    <property type="match status" value="2"/>
</dbReference>
<dbReference type="InterPro" id="IPR033121">
    <property type="entry name" value="PEPTIDASE_A1"/>
</dbReference>
<dbReference type="GO" id="GO:0004190">
    <property type="term" value="F:aspartic-type endopeptidase activity"/>
    <property type="evidence" value="ECO:0007669"/>
    <property type="project" value="InterPro"/>
</dbReference>
<protein>
    <recommendedName>
        <fullName evidence="8">Peptidase A1 domain-containing protein</fullName>
    </recommendedName>
</protein>
<evidence type="ECO:0000256" key="3">
    <source>
        <dbReference type="ARBA" id="ARBA00022801"/>
    </source>
</evidence>
<gene>
    <name evidence="9" type="ORF">C6P46_006060</name>
</gene>
<keyword evidence="10" id="KW-1185">Reference proteome</keyword>
<dbReference type="PANTHER" id="PTHR47966">
    <property type="entry name" value="BETA-SITE APP-CLEAVING ENZYME, ISOFORM A-RELATED"/>
    <property type="match status" value="1"/>
</dbReference>
<dbReference type="Pfam" id="PF00026">
    <property type="entry name" value="Asp"/>
    <property type="match status" value="1"/>
</dbReference>
<dbReference type="PROSITE" id="PS51767">
    <property type="entry name" value="PEPTIDASE_A1"/>
    <property type="match status" value="1"/>
</dbReference>
<dbReference type="InterPro" id="IPR021109">
    <property type="entry name" value="Peptidase_aspartic_dom_sf"/>
</dbReference>
<sequence length="1151" mass="124574">MLASSALSALLALAASVTLATPAAGITIELQKRDDLSIQNSDGSVNFAALQAETAHLSTKYQRNRETWRYHAFGGNDPEARMTREKRSSVEKRAVAGTLTLSNPSYAKWFGTVSAGTPAQNFNMYFDTGSSDFTVASTNCPNSKCGTKDRYDVAASSTAVQTSTYVRTNFVDGTTSEGPLVRDTVSIAGVTVQSQDIVAASSLSSSVANIDSDGMGLAYPALSSAYSSSFMFTAVNEGQYLYPWFSLGLTNSAGGTSTLTFGSFNRRYLAGSVRYFPVARQPGVTYRTYWQISGSNPYVNGLPAGSRVNHILDSGTTLIVAPTNAAATFYSNVPGSQYYNNGYYTYPCNQAPSVSFSFGLIASQLFGVLPEEFNLGYIAEDPTRCVGAVVGLDLGVGTSWILGDAFQRLRHPRHRPEPHRSRSAPALSAVPDATNYLASQVNDAENALLYPCRPSQINCSRRWRSGPLAESGKSALPLNKGFVRIICTDGRQGGRGDRQGPWSLQRSGDKISLVAPPWAAKDEARLLRHVQAMHACLPIASPSYSLGIWRACELTLSLSQSAAAPWPHSQPSIINARASLADGRPGGNAVCMSQDGNKAPRLRIKREAPRTTRNEIEKVATSFTRASELEPRPIDVKTEFLSSRKQTTGATWCTLASIDSEIAIVFAVPIDSHSANSALASVHDLNNRLSHEDAVAAAAKANRLLKRYPPDRATFAITTTPAFAATSTVVAALGEATQGASGAFNPNVAFNPLAATPTTCAPSYTAPTMITGTGTLPKPSTFVKKRFGDRFLNLDGAPFTIVGPNIYWICQDENYGPVGSYTDKGRVREALAIAVAMGANTIRLHSCGISTGTYFGTNPYNLNPGLFKYNEAAWDIRDYVIYAAGQYGLRIVLPLTDNYKYYHGGKYDFIDFRNADPSNAGSSFYTNRAVQGSYLAYVGQLLKRVNPYNGLTYANDPTILAWETGNELGGYIEAEMWPPSSWTRSVVSYIAAYDSNHLIIDGTNGFYNYTTKARSQGLQVPGINIVTDHGYPRNTALISTEYDIAAPYSKNFLIGEFDWTTTRSSQSLAAYLSLIESWKPNVGDLAWSVFGHDAQCCNFVKHNDGYSLYYPNGNSAADEANVLLLVQHWYRQTNRPIPSQLVGVACPQPAF</sequence>
<proteinExistence type="inferred from homology"/>
<evidence type="ECO:0000256" key="5">
    <source>
        <dbReference type="PIRSR" id="PIRSR601461-1"/>
    </source>
</evidence>
<comment type="caution">
    <text evidence="9">The sequence shown here is derived from an EMBL/GenBank/DDBJ whole genome shotgun (WGS) entry which is preliminary data.</text>
</comment>
<evidence type="ECO:0000313" key="9">
    <source>
        <dbReference type="EMBL" id="KAG0658101.1"/>
    </source>
</evidence>
<organism evidence="9 10">
    <name type="scientific">Rhodotorula mucilaginosa</name>
    <name type="common">Yeast</name>
    <name type="synonym">Rhodotorula rubra</name>
    <dbReference type="NCBI Taxonomy" id="5537"/>
    <lineage>
        <taxon>Eukaryota</taxon>
        <taxon>Fungi</taxon>
        <taxon>Dikarya</taxon>
        <taxon>Basidiomycota</taxon>
        <taxon>Pucciniomycotina</taxon>
        <taxon>Microbotryomycetes</taxon>
        <taxon>Sporidiobolales</taxon>
        <taxon>Sporidiobolaceae</taxon>
        <taxon>Rhodotorula</taxon>
    </lineage>
</organism>
<evidence type="ECO:0000256" key="6">
    <source>
        <dbReference type="PIRSR" id="PIRSR601461-2"/>
    </source>
</evidence>
<evidence type="ECO:0000256" key="4">
    <source>
        <dbReference type="ARBA" id="ARBA00023295"/>
    </source>
</evidence>
<feature type="signal peptide" evidence="7">
    <location>
        <begin position="1"/>
        <end position="25"/>
    </location>
</feature>
<name>A0A9P6VXV1_RHOMI</name>
<feature type="disulfide bond" evidence="6">
    <location>
        <begin position="140"/>
        <end position="145"/>
    </location>
</feature>
<dbReference type="OrthoDB" id="406631at2759"/>
<keyword evidence="3" id="KW-0378">Hydrolase</keyword>
<dbReference type="Gene3D" id="3.20.20.80">
    <property type="entry name" value="Glycosidases"/>
    <property type="match status" value="1"/>
</dbReference>
<dbReference type="SUPFAM" id="SSF50630">
    <property type="entry name" value="Acid proteases"/>
    <property type="match status" value="1"/>
</dbReference>
<feature type="active site" evidence="5">
    <location>
        <position position="313"/>
    </location>
</feature>
<dbReference type="InterPro" id="IPR034164">
    <property type="entry name" value="Pepsin-like_dom"/>
</dbReference>
<dbReference type="GO" id="GO:0006508">
    <property type="term" value="P:proteolysis"/>
    <property type="evidence" value="ECO:0007669"/>
    <property type="project" value="InterPro"/>
</dbReference>
<evidence type="ECO:0000313" key="10">
    <source>
        <dbReference type="Proteomes" id="UP000777482"/>
    </source>
</evidence>
<feature type="domain" description="Peptidase A1" evidence="8">
    <location>
        <begin position="109"/>
        <end position="424"/>
    </location>
</feature>
<keyword evidence="7" id="KW-0732">Signal</keyword>
<dbReference type="EMBL" id="PUHQ01000071">
    <property type="protein sequence ID" value="KAG0658101.1"/>
    <property type="molecule type" value="Genomic_DNA"/>
</dbReference>
<reference evidence="9 10" key="1">
    <citation type="submission" date="2020-11" db="EMBL/GenBank/DDBJ databases">
        <title>Kefir isolates.</title>
        <authorList>
            <person name="Marcisauskas S."/>
            <person name="Kim Y."/>
            <person name="Blasche S."/>
        </authorList>
    </citation>
    <scope>NUCLEOTIDE SEQUENCE [LARGE SCALE GENOMIC DNA]</scope>
    <source>
        <strain evidence="9 10">KR</strain>
    </source>
</reference>
<dbReference type="CDD" id="cd05471">
    <property type="entry name" value="pepsin_like"/>
    <property type="match status" value="1"/>
</dbReference>
<dbReference type="SUPFAM" id="SSF51445">
    <property type="entry name" value="(Trans)glycosidases"/>
    <property type="match status" value="1"/>
</dbReference>
<evidence type="ECO:0000256" key="2">
    <source>
        <dbReference type="ARBA" id="ARBA00007447"/>
    </source>
</evidence>
<keyword evidence="4" id="KW-0326">Glycosidase</keyword>
<dbReference type="PANTHER" id="PTHR47966:SF51">
    <property type="entry name" value="BETA-SITE APP-CLEAVING ENZYME, ISOFORM A-RELATED"/>
    <property type="match status" value="1"/>
</dbReference>